<evidence type="ECO:0000313" key="2">
    <source>
        <dbReference type="Proteomes" id="UP001176961"/>
    </source>
</evidence>
<dbReference type="Proteomes" id="UP001176961">
    <property type="component" value="Unassembled WGS sequence"/>
</dbReference>
<evidence type="ECO:0000313" key="1">
    <source>
        <dbReference type="EMBL" id="CAJ0594983.1"/>
    </source>
</evidence>
<dbReference type="AlphaFoldDB" id="A0AA36GMU8"/>
<keyword evidence="2" id="KW-1185">Reference proteome</keyword>
<reference evidence="1" key="1">
    <citation type="submission" date="2023-07" db="EMBL/GenBank/DDBJ databases">
        <authorList>
            <consortium name="CYATHOMIX"/>
        </authorList>
    </citation>
    <scope>NUCLEOTIDE SEQUENCE</scope>
    <source>
        <strain evidence="1">N/A</strain>
    </source>
</reference>
<protein>
    <submittedName>
        <fullName evidence="1">Uncharacterized protein</fullName>
    </submittedName>
</protein>
<sequence>MELLKPFMQKVHEVCLIRGRDVFVSKYSSLLKHLRDLPETRLVAYLENSWSHRIKEWAAFGRVHACVSTSMLCERFHKRLKHDILQGKPNVRIDSLVHLLIALTVETEEEREILKERGVLEGRYRLQQHHRWHKAAVDKYATQQD</sequence>
<proteinExistence type="predicted"/>
<comment type="caution">
    <text evidence="1">The sequence shown here is derived from an EMBL/GenBank/DDBJ whole genome shotgun (WGS) entry which is preliminary data.</text>
</comment>
<organism evidence="1 2">
    <name type="scientific">Cylicocyclus nassatus</name>
    <name type="common">Nematode worm</name>
    <dbReference type="NCBI Taxonomy" id="53992"/>
    <lineage>
        <taxon>Eukaryota</taxon>
        <taxon>Metazoa</taxon>
        <taxon>Ecdysozoa</taxon>
        <taxon>Nematoda</taxon>
        <taxon>Chromadorea</taxon>
        <taxon>Rhabditida</taxon>
        <taxon>Rhabditina</taxon>
        <taxon>Rhabditomorpha</taxon>
        <taxon>Strongyloidea</taxon>
        <taxon>Strongylidae</taxon>
        <taxon>Cylicocyclus</taxon>
    </lineage>
</organism>
<name>A0AA36GMU8_CYLNA</name>
<dbReference type="EMBL" id="CATQJL010000112">
    <property type="protein sequence ID" value="CAJ0594983.1"/>
    <property type="molecule type" value="Genomic_DNA"/>
</dbReference>
<accession>A0AA36GMU8</accession>
<gene>
    <name evidence="1" type="ORF">CYNAS_LOCUS6966</name>
</gene>